<accession>A0A3M6UXQ6</accession>
<keyword evidence="3" id="KW-1185">Reference proteome</keyword>
<dbReference type="EMBL" id="RCHS01000537">
    <property type="protein sequence ID" value="RMX58304.1"/>
    <property type="molecule type" value="Genomic_DNA"/>
</dbReference>
<organism evidence="2 3">
    <name type="scientific">Pocillopora damicornis</name>
    <name type="common">Cauliflower coral</name>
    <name type="synonym">Millepora damicornis</name>
    <dbReference type="NCBI Taxonomy" id="46731"/>
    <lineage>
        <taxon>Eukaryota</taxon>
        <taxon>Metazoa</taxon>
        <taxon>Cnidaria</taxon>
        <taxon>Anthozoa</taxon>
        <taxon>Hexacorallia</taxon>
        <taxon>Scleractinia</taxon>
        <taxon>Astrocoeniina</taxon>
        <taxon>Pocilloporidae</taxon>
        <taxon>Pocillopora</taxon>
    </lineage>
</organism>
<feature type="compositionally biased region" description="Basic and acidic residues" evidence="1">
    <location>
        <begin position="67"/>
        <end position="78"/>
    </location>
</feature>
<name>A0A3M6UXQ6_POCDA</name>
<comment type="caution">
    <text evidence="2">The sequence shown here is derived from an EMBL/GenBank/DDBJ whole genome shotgun (WGS) entry which is preliminary data.</text>
</comment>
<evidence type="ECO:0000313" key="2">
    <source>
        <dbReference type="EMBL" id="RMX58304.1"/>
    </source>
</evidence>
<reference evidence="2 3" key="1">
    <citation type="journal article" date="2018" name="Sci. Rep.">
        <title>Comparative analysis of the Pocillopora damicornis genome highlights role of immune system in coral evolution.</title>
        <authorList>
            <person name="Cunning R."/>
            <person name="Bay R.A."/>
            <person name="Gillette P."/>
            <person name="Baker A.C."/>
            <person name="Traylor-Knowles N."/>
        </authorList>
    </citation>
    <scope>NUCLEOTIDE SEQUENCE [LARGE SCALE GENOMIC DNA]</scope>
    <source>
        <strain evidence="2">RSMAS</strain>
        <tissue evidence="2">Whole animal</tissue>
    </source>
</reference>
<gene>
    <name evidence="2" type="ORF">pdam_00000038</name>
</gene>
<feature type="compositionally biased region" description="Acidic residues" evidence="1">
    <location>
        <begin position="54"/>
        <end position="66"/>
    </location>
</feature>
<feature type="region of interest" description="Disordered" evidence="1">
    <location>
        <begin position="53"/>
        <end position="78"/>
    </location>
</feature>
<dbReference type="AlphaFoldDB" id="A0A3M6UXQ6"/>
<sequence length="78" mass="8981">MGLCFTITQLSVMHVQIGDGLSVGNQESDCDDDDRRELISHYANDKYLSKWEVAEEEEEIEEETEKLDEKEPSIENSE</sequence>
<evidence type="ECO:0000313" key="3">
    <source>
        <dbReference type="Proteomes" id="UP000275408"/>
    </source>
</evidence>
<evidence type="ECO:0000256" key="1">
    <source>
        <dbReference type="SAM" id="MobiDB-lite"/>
    </source>
</evidence>
<proteinExistence type="predicted"/>
<protein>
    <submittedName>
        <fullName evidence="2">Uncharacterized protein</fullName>
    </submittedName>
</protein>
<dbReference type="Proteomes" id="UP000275408">
    <property type="component" value="Unassembled WGS sequence"/>
</dbReference>